<keyword evidence="3" id="KW-0732">Signal</keyword>
<dbReference type="Gene3D" id="2.40.160.50">
    <property type="entry name" value="membrane protein fhac: a member of the omp85/tpsb transporter family"/>
    <property type="match status" value="1"/>
</dbReference>
<feature type="signal peptide" evidence="3">
    <location>
        <begin position="1"/>
        <end position="22"/>
    </location>
</feature>
<dbReference type="RefSeq" id="WP_089218126.1">
    <property type="nucleotide sequence ID" value="NZ_FZOS01000002.1"/>
</dbReference>
<protein>
    <submittedName>
        <fullName evidence="5">Surface antigen</fullName>
    </submittedName>
</protein>
<feature type="chain" id="PRO_5012353623" evidence="3">
    <location>
        <begin position="23"/>
        <end position="396"/>
    </location>
</feature>
<dbReference type="AlphaFoldDB" id="A0A239CBQ5"/>
<keyword evidence="6" id="KW-1185">Reference proteome</keyword>
<dbReference type="OrthoDB" id="5523607at2"/>
<dbReference type="EMBL" id="FZOS01000002">
    <property type="protein sequence ID" value="SNS17676.1"/>
    <property type="molecule type" value="Genomic_DNA"/>
</dbReference>
<evidence type="ECO:0000256" key="3">
    <source>
        <dbReference type="SAM" id="SignalP"/>
    </source>
</evidence>
<evidence type="ECO:0000256" key="1">
    <source>
        <dbReference type="ARBA" id="ARBA00004370"/>
    </source>
</evidence>
<reference evidence="6" key="1">
    <citation type="submission" date="2017-06" db="EMBL/GenBank/DDBJ databases">
        <authorList>
            <person name="Varghese N."/>
            <person name="Submissions S."/>
        </authorList>
    </citation>
    <scope>NUCLEOTIDE SEQUENCE [LARGE SCALE GENOMIC DNA]</scope>
    <source>
        <strain evidence="6">LNB2</strain>
    </source>
</reference>
<dbReference type="InterPro" id="IPR000184">
    <property type="entry name" value="Bac_surfAg_D15"/>
</dbReference>
<evidence type="ECO:0000256" key="2">
    <source>
        <dbReference type="ARBA" id="ARBA00023136"/>
    </source>
</evidence>
<evidence type="ECO:0000313" key="6">
    <source>
        <dbReference type="Proteomes" id="UP000198281"/>
    </source>
</evidence>
<dbReference type="Proteomes" id="UP000198281">
    <property type="component" value="Unassembled WGS sequence"/>
</dbReference>
<keyword evidence="2" id="KW-0472">Membrane</keyword>
<sequence>MRLVLRGIALLALAGQALPAAAQDTALQATPGKQLIDQARTLTSDKIPAGDEAATAPSSKPDLVLAPIPVSSPAVGTGLAAAGVLFYNPNRSAQPWVSGVAGGYTSTDSWGVGLFHSMSFARDRLRFLGLALYGEANLDFYGIGPDAGAAGKSVELNDKAFAGLVDLEGQIFTKGLLRHLYFGGRVLYMNLDASAAIPLPGRPDLIPPKLERDSTIAMIGPAFTFDKRDNSTNPRKGVYVQGSLLYGAKWLGSDFDHHKLSIAGNAYFPLAKTTVLAFRKQACSVSGDAPYYDLCLFGQHGDLRGFEAGRYRDGASWAFQLEIRQHIAGRFGMVAFGGVGGIAENAKSVWKDSTVLGSGGIGLRYLASESANVNLRADLAWGKDGGAFYFGIGEAF</sequence>
<comment type="subcellular location">
    <subcellularLocation>
        <location evidence="1">Membrane</location>
    </subcellularLocation>
</comment>
<name>A0A239CBQ5_9SPHN</name>
<evidence type="ECO:0000313" key="5">
    <source>
        <dbReference type="EMBL" id="SNS17676.1"/>
    </source>
</evidence>
<dbReference type="GO" id="GO:0019867">
    <property type="term" value="C:outer membrane"/>
    <property type="evidence" value="ECO:0007669"/>
    <property type="project" value="InterPro"/>
</dbReference>
<organism evidence="5 6">
    <name type="scientific">Edaphosphingomonas laterariae</name>
    <dbReference type="NCBI Taxonomy" id="861865"/>
    <lineage>
        <taxon>Bacteria</taxon>
        <taxon>Pseudomonadati</taxon>
        <taxon>Pseudomonadota</taxon>
        <taxon>Alphaproteobacteria</taxon>
        <taxon>Sphingomonadales</taxon>
        <taxon>Rhizorhabdaceae</taxon>
        <taxon>Edaphosphingomonas</taxon>
    </lineage>
</organism>
<proteinExistence type="predicted"/>
<gene>
    <name evidence="5" type="ORF">SAMN06295912_102121</name>
</gene>
<feature type="domain" description="Bacterial surface antigen (D15)" evidence="4">
    <location>
        <begin position="213"/>
        <end position="396"/>
    </location>
</feature>
<dbReference type="Pfam" id="PF01103">
    <property type="entry name" value="Omp85"/>
    <property type="match status" value="1"/>
</dbReference>
<evidence type="ECO:0000259" key="4">
    <source>
        <dbReference type="Pfam" id="PF01103"/>
    </source>
</evidence>
<accession>A0A239CBQ5</accession>